<comment type="caution">
    <text evidence="1">The sequence shown here is derived from an EMBL/GenBank/DDBJ whole genome shotgun (WGS) entry which is preliminary data.</text>
</comment>
<name>A0ABS5Z6T7_9GAMM</name>
<gene>
    <name evidence="1" type="ORF">KCG35_01100</name>
</gene>
<dbReference type="Pfam" id="PF19614">
    <property type="entry name" value="DUF6119"/>
    <property type="match status" value="1"/>
</dbReference>
<evidence type="ECO:0000313" key="1">
    <source>
        <dbReference type="EMBL" id="MBU2709648.1"/>
    </source>
</evidence>
<dbReference type="InterPro" id="IPR026487">
    <property type="entry name" value="CHP04141"/>
</dbReference>
<dbReference type="EMBL" id="JAGSOY010000002">
    <property type="protein sequence ID" value="MBU2709648.1"/>
    <property type="molecule type" value="Genomic_DNA"/>
</dbReference>
<organism evidence="1 2">
    <name type="scientific">Zooshikella harenae</name>
    <dbReference type="NCBI Taxonomy" id="2827238"/>
    <lineage>
        <taxon>Bacteria</taxon>
        <taxon>Pseudomonadati</taxon>
        <taxon>Pseudomonadota</taxon>
        <taxon>Gammaproteobacteria</taxon>
        <taxon>Oceanospirillales</taxon>
        <taxon>Zooshikellaceae</taxon>
        <taxon>Zooshikella</taxon>
    </lineage>
</organism>
<evidence type="ECO:0000313" key="2">
    <source>
        <dbReference type="Proteomes" id="UP000690515"/>
    </source>
</evidence>
<keyword evidence="2" id="KW-1185">Reference proteome</keyword>
<dbReference type="RefSeq" id="WP_215817818.1">
    <property type="nucleotide sequence ID" value="NZ_JAGSOY010000002.1"/>
</dbReference>
<sequence length="543" mass="62928">MKRTKIRKEKLSIYLAKEIVGDDVSKLIYLEKAKSPIEMNVPGLKAKLYVKNELIKPPPPWTKLFSEYQELPKDLFGCRKCVGAAFVVELEKKLFVLTFGTGFHLVNNQAIERDFGLRVTLNSVDPDKLRSLDKASYDHNPLNSRTQSSIELGVFDLDVDSEMDMLYAVTGVSKVPVFGSHVTGRDALTLVLEVNLDGLKDVLLEAYSRYNYQLPTEFEWTENVQRVKDKEILDVLDQDLDDALKDNNFKNMWLGEPEIIDWEFQIGYSFDLYQKTVRHVVLKMEDLVNYFNANDKALTSENLKSQIIHINDNEYNSIRKWPAYRCLYAELEDGNERYILRNGLWYIVNKDFVDTIDKYLEGFDPYEFELPIYSHEREEDYNKSVIEKHENIELMDKKLVRIGGPYDKLEFCDLVKDSSEFIHVKYYRNSSSLSHLFSQGFVASEAFISDPNFRVRLNEKLPNSAKLDCTNKRPDPGSYRVVYAIATNKNVPQELPFFSKITLKNALKALKTLNYKVSVLAIQVSKEIEVMKKIKPEKEKKLA</sequence>
<proteinExistence type="predicted"/>
<protein>
    <submittedName>
        <fullName evidence="1">TIGR04141 family sporadically distributed protein</fullName>
    </submittedName>
</protein>
<accession>A0ABS5Z6T7</accession>
<dbReference type="Proteomes" id="UP000690515">
    <property type="component" value="Unassembled WGS sequence"/>
</dbReference>
<reference evidence="1 2" key="1">
    <citation type="submission" date="2021-04" db="EMBL/GenBank/DDBJ databases">
        <authorList>
            <person name="Pira H."/>
            <person name="Risdian C."/>
            <person name="Wink J."/>
        </authorList>
    </citation>
    <scope>NUCLEOTIDE SEQUENCE [LARGE SCALE GENOMIC DNA]</scope>
    <source>
        <strain evidence="1 2">WH53</strain>
    </source>
</reference>
<dbReference type="NCBIfam" id="TIGR04141">
    <property type="entry name" value="TIGR04141 family sporadically distributed protein"/>
    <property type="match status" value="1"/>
</dbReference>